<reference evidence="5" key="2">
    <citation type="journal article" date="2017" name="J. Med. Entomol.">
        <title>Transcriptome Analysis of the Triatoma infestans (Hemiptera: Reduviidae) Integument.</title>
        <authorList>
            <person name="Calderon-Fernandez G.M."/>
            <person name="Moriconi D.E."/>
            <person name="Dulbecco A.B."/>
            <person name="Juarez M.P."/>
        </authorList>
    </citation>
    <scope>NUCLEOTIDE SEQUENCE</scope>
    <source>
        <strain evidence="5">Int1</strain>
        <tissue evidence="5">Integument</tissue>
    </source>
</reference>
<keyword evidence="2" id="KW-1015">Disulfide bond</keyword>
<accession>A0A171AMQ0</accession>
<dbReference type="PANTHER" id="PTHR24251:SF30">
    <property type="entry name" value="MEMBRANE FRIZZLED-RELATED PROTEIN"/>
    <property type="match status" value="1"/>
</dbReference>
<feature type="domain" description="CUB" evidence="4">
    <location>
        <begin position="159"/>
        <end position="265"/>
    </location>
</feature>
<dbReference type="InterPro" id="IPR000859">
    <property type="entry name" value="CUB_dom"/>
</dbReference>
<feature type="domain" description="CUB" evidence="4">
    <location>
        <begin position="8"/>
        <end position="157"/>
    </location>
</feature>
<name>A0A171AMQ0_TRIIF</name>
<evidence type="ECO:0000259" key="4">
    <source>
        <dbReference type="PROSITE" id="PS01180"/>
    </source>
</evidence>
<dbReference type="PANTHER" id="PTHR24251">
    <property type="entry name" value="OVOCHYMASE-RELATED"/>
    <property type="match status" value="1"/>
</dbReference>
<dbReference type="InterPro" id="IPR035914">
    <property type="entry name" value="Sperma_CUB_dom_sf"/>
</dbReference>
<dbReference type="CDD" id="cd00041">
    <property type="entry name" value="CUB"/>
    <property type="match status" value="3"/>
</dbReference>
<proteinExistence type="predicted"/>
<organism evidence="5">
    <name type="scientific">Triatoma infestans</name>
    <name type="common">Assassin bug</name>
    <dbReference type="NCBI Taxonomy" id="30076"/>
    <lineage>
        <taxon>Eukaryota</taxon>
        <taxon>Metazoa</taxon>
        <taxon>Ecdysozoa</taxon>
        <taxon>Arthropoda</taxon>
        <taxon>Hexapoda</taxon>
        <taxon>Insecta</taxon>
        <taxon>Pterygota</taxon>
        <taxon>Neoptera</taxon>
        <taxon>Paraneoptera</taxon>
        <taxon>Hemiptera</taxon>
        <taxon>Heteroptera</taxon>
        <taxon>Panheteroptera</taxon>
        <taxon>Cimicomorpha</taxon>
        <taxon>Reduviidae</taxon>
        <taxon>Triatominae</taxon>
        <taxon>Triatoma</taxon>
    </lineage>
</organism>
<feature type="non-terminal residue" evidence="5">
    <location>
        <position position="1"/>
    </location>
</feature>
<dbReference type="EMBL" id="GEMB01000867">
    <property type="protein sequence ID" value="JAS02273.1"/>
    <property type="molecule type" value="Transcribed_RNA"/>
</dbReference>
<dbReference type="SUPFAM" id="SSF49854">
    <property type="entry name" value="Spermadhesin, CUB domain"/>
    <property type="match status" value="3"/>
</dbReference>
<dbReference type="Gene3D" id="2.60.120.290">
    <property type="entry name" value="Spermadhesin, CUB domain"/>
    <property type="match status" value="3"/>
</dbReference>
<dbReference type="PROSITE" id="PS01180">
    <property type="entry name" value="CUB"/>
    <property type="match status" value="3"/>
</dbReference>
<evidence type="ECO:0000313" key="5">
    <source>
        <dbReference type="EMBL" id="JAS02273.1"/>
    </source>
</evidence>
<dbReference type="Pfam" id="PF00431">
    <property type="entry name" value="CUB"/>
    <property type="match status" value="4"/>
</dbReference>
<protein>
    <submittedName>
        <fullName evidence="5">Cubilin-like protein</fullName>
    </submittedName>
</protein>
<evidence type="ECO:0000256" key="2">
    <source>
        <dbReference type="ARBA" id="ARBA00023157"/>
    </source>
</evidence>
<evidence type="ECO:0000256" key="3">
    <source>
        <dbReference type="PROSITE-ProRule" id="PRU00059"/>
    </source>
</evidence>
<keyword evidence="1" id="KW-0677">Repeat</keyword>
<feature type="domain" description="CUB" evidence="4">
    <location>
        <begin position="271"/>
        <end position="385"/>
    </location>
</feature>
<dbReference type="AlphaFoldDB" id="A0A171AMQ0"/>
<comment type="caution">
    <text evidence="3">Lacks conserved residue(s) required for the propagation of feature annotation.</text>
</comment>
<dbReference type="FunFam" id="2.60.120.290:FF:000005">
    <property type="entry name" value="Procollagen C-endopeptidase enhancer 1"/>
    <property type="match status" value="1"/>
</dbReference>
<reference evidence="5" key="1">
    <citation type="submission" date="2016-04" db="EMBL/GenBank/DDBJ databases">
        <authorList>
            <person name="Calderon-Fernandez G.M.Sr."/>
        </authorList>
    </citation>
    <scope>NUCLEOTIDE SEQUENCE</scope>
    <source>
        <strain evidence="5">Int1</strain>
        <tissue evidence="5">Integument</tissue>
    </source>
</reference>
<dbReference type="SMART" id="SM00042">
    <property type="entry name" value="CUB"/>
    <property type="match status" value="3"/>
</dbReference>
<sequence length="400" mass="45134">LHPTPSPCGKTVLNVSYTPQELTSPNYPNNYPINIHCKWILVFPIWATFDVHIVDLDIEPSDACTNDRLQINEIGRGFGHFLLWGANPNEKLIIGHDSMMNYQPSVYLGSRASYGKSIFCGQEQSMDYYSANNRLQISFVSDSQTTAKGFKIRYSIANCSRNYTAPQGRILQSRLTEDCTMYIKSTNPNDTISLYFNDISISYRQNCTYSGLKIYDVKNSTSYPVATLCGFKIPNPIFSTGPEVKLKYESKIHRLTSFDITYTATDQGRGCGGRFFNYGGVFTSPFYPSNQRKSTSCRWDITVPVGNIVVIVFQEFDLGPASTCATDFITIYDYDVTTETEKFRVRYCGGEKPAKFEGTTNSAYVVYKTSIHNRGVGWLARFMSKGPDYDKLIIQDGYGQ</sequence>
<evidence type="ECO:0000256" key="1">
    <source>
        <dbReference type="ARBA" id="ARBA00022737"/>
    </source>
</evidence>